<comment type="caution">
    <text evidence="2">The sequence shown here is derived from an EMBL/GenBank/DDBJ whole genome shotgun (WGS) entry which is preliminary data.</text>
</comment>
<evidence type="ECO:0000313" key="3">
    <source>
        <dbReference type="Proteomes" id="UP001139263"/>
    </source>
</evidence>
<dbReference type="InterPro" id="IPR013249">
    <property type="entry name" value="RNA_pol_sigma70_r4_t2"/>
</dbReference>
<feature type="domain" description="RNA polymerase sigma factor 70 region 4 type 2" evidence="1">
    <location>
        <begin position="135"/>
        <end position="181"/>
    </location>
</feature>
<dbReference type="GO" id="GO:0006352">
    <property type="term" value="P:DNA-templated transcription initiation"/>
    <property type="evidence" value="ECO:0007669"/>
    <property type="project" value="InterPro"/>
</dbReference>
<dbReference type="Proteomes" id="UP001139263">
    <property type="component" value="Unassembled WGS sequence"/>
</dbReference>
<evidence type="ECO:0000259" key="1">
    <source>
        <dbReference type="Pfam" id="PF08281"/>
    </source>
</evidence>
<dbReference type="Pfam" id="PF08281">
    <property type="entry name" value="Sigma70_r4_2"/>
    <property type="match status" value="1"/>
</dbReference>
<evidence type="ECO:0000313" key="2">
    <source>
        <dbReference type="EMBL" id="MCI0183486.1"/>
    </source>
</evidence>
<dbReference type="AlphaFoldDB" id="A0A9X1V8D1"/>
<reference evidence="2" key="1">
    <citation type="submission" date="2022-03" db="EMBL/GenBank/DDBJ databases">
        <title>Draft Genome Sequence of Firmicute Strain S0AB, a Heterotrophic Iron/Sulfur-Oxidizing Extreme Acidophile.</title>
        <authorList>
            <person name="Vergara E."/>
            <person name="Pakostova E."/>
            <person name="Johnson D.B."/>
            <person name="Holmes D.S."/>
        </authorList>
    </citation>
    <scope>NUCLEOTIDE SEQUENCE</scope>
    <source>
        <strain evidence="2">S0AB</strain>
    </source>
</reference>
<dbReference type="GO" id="GO:0016987">
    <property type="term" value="F:sigma factor activity"/>
    <property type="evidence" value="ECO:0007669"/>
    <property type="project" value="InterPro"/>
</dbReference>
<dbReference type="EMBL" id="JALBUF010000004">
    <property type="protein sequence ID" value="MCI0183486.1"/>
    <property type="molecule type" value="Genomic_DNA"/>
</dbReference>
<dbReference type="GO" id="GO:0003677">
    <property type="term" value="F:DNA binding"/>
    <property type="evidence" value="ECO:0007669"/>
    <property type="project" value="InterPro"/>
</dbReference>
<sequence>MEDGAYSELTADQEWYVKRLAHRLIQWRKSGSVDTDDLISAARTRWWQYCMRHQDHSTTLNDQEQQEWLIIAFRQQVKFAMRDILRASTPVKVTRSYQAKMKAYESPYSVDLEHAINVRAGDEVANSELWFDVVASIQQLPQRDQIILSLFIEQGYNFTEISYAMDLSVSTVSRAYQRSLQIIKNNVEENRNTRKK</sequence>
<dbReference type="InterPro" id="IPR013324">
    <property type="entry name" value="RNA_pol_sigma_r3/r4-like"/>
</dbReference>
<dbReference type="Gene3D" id="1.20.140.160">
    <property type="match status" value="1"/>
</dbReference>
<keyword evidence="3" id="KW-1185">Reference proteome</keyword>
<dbReference type="RefSeq" id="WP_241713848.1">
    <property type="nucleotide sequence ID" value="NZ_JALBUF010000004.1"/>
</dbReference>
<gene>
    <name evidence="2" type="primary">fliA_2</name>
    <name evidence="2" type="ORF">MM817_01763</name>
</gene>
<protein>
    <submittedName>
        <fullName evidence="2">RNA polymerase sigma factor FliA</fullName>
    </submittedName>
</protein>
<dbReference type="SUPFAM" id="SSF88659">
    <property type="entry name" value="Sigma3 and sigma4 domains of RNA polymerase sigma factors"/>
    <property type="match status" value="1"/>
</dbReference>
<organism evidence="2 3">
    <name type="scientific">Sulfoacidibacillus ferrooxidans</name>
    <dbReference type="NCBI Taxonomy" id="2005001"/>
    <lineage>
        <taxon>Bacteria</taxon>
        <taxon>Bacillati</taxon>
        <taxon>Bacillota</taxon>
        <taxon>Bacilli</taxon>
        <taxon>Bacillales</taxon>
        <taxon>Alicyclobacillaceae</taxon>
        <taxon>Sulfoacidibacillus</taxon>
    </lineage>
</organism>
<name>A0A9X1V8D1_9BACL</name>
<proteinExistence type="predicted"/>
<accession>A0A9X1V8D1</accession>